<dbReference type="InterPro" id="IPR014043">
    <property type="entry name" value="Acyl_transferase_dom"/>
</dbReference>
<dbReference type="SUPFAM" id="SSF47336">
    <property type="entry name" value="ACP-like"/>
    <property type="match status" value="1"/>
</dbReference>
<feature type="active site" description="Proton donor; for dehydratase activity" evidence="4">
    <location>
        <position position="1257"/>
    </location>
</feature>
<dbReference type="SMART" id="SM00825">
    <property type="entry name" value="PKS_KS"/>
    <property type="match status" value="1"/>
</dbReference>
<dbReference type="InterPro" id="IPR050091">
    <property type="entry name" value="PKS_NRPS_Biosynth_Enz"/>
</dbReference>
<dbReference type="SUPFAM" id="SSF52151">
    <property type="entry name" value="FabD/lysophospholipase-like"/>
    <property type="match status" value="1"/>
</dbReference>
<dbReference type="STRING" id="1450537.A0A395I9C5"/>
<keyword evidence="2" id="KW-0597">Phosphoprotein</keyword>
<dbReference type="InterPro" id="IPR016035">
    <property type="entry name" value="Acyl_Trfase/lysoPLipase"/>
</dbReference>
<dbReference type="InterPro" id="IPR009081">
    <property type="entry name" value="PP-bd_ACP"/>
</dbReference>
<keyword evidence="3" id="KW-0808">Transferase</keyword>
<dbReference type="InterPro" id="IPR042104">
    <property type="entry name" value="PKS_dehydratase_sf"/>
</dbReference>
<dbReference type="Gene3D" id="3.40.366.10">
    <property type="entry name" value="Malonyl-Coenzyme A Acyl Carrier Protein, domain 2"/>
    <property type="match status" value="2"/>
</dbReference>
<dbReference type="GO" id="GO:0004312">
    <property type="term" value="F:fatty acid synthase activity"/>
    <property type="evidence" value="ECO:0007669"/>
    <property type="project" value="TreeGrafter"/>
</dbReference>
<dbReference type="Pfam" id="PF00975">
    <property type="entry name" value="Thioesterase"/>
    <property type="match status" value="1"/>
</dbReference>
<evidence type="ECO:0000256" key="3">
    <source>
        <dbReference type="ARBA" id="ARBA00022679"/>
    </source>
</evidence>
<dbReference type="InterPro" id="IPR049900">
    <property type="entry name" value="PKS_mFAS_DH"/>
</dbReference>
<dbReference type="InterPro" id="IPR029058">
    <property type="entry name" value="AB_hydrolase_fold"/>
</dbReference>
<evidence type="ECO:0000313" key="9">
    <source>
        <dbReference type="Proteomes" id="UP000248961"/>
    </source>
</evidence>
<dbReference type="VEuPathDB" id="FungiDB:BO97DRAFT_336120"/>
<feature type="region of interest" description="N-terminal hotdog fold" evidence="4">
    <location>
        <begin position="1036"/>
        <end position="1166"/>
    </location>
</feature>
<dbReference type="Gene3D" id="3.10.129.110">
    <property type="entry name" value="Polyketide synthase dehydratase"/>
    <property type="match status" value="1"/>
</dbReference>
<dbReference type="PROSITE" id="PS52004">
    <property type="entry name" value="KS3_2"/>
    <property type="match status" value="1"/>
</dbReference>
<feature type="domain" description="Carrier" evidence="5">
    <location>
        <begin position="1376"/>
        <end position="1455"/>
    </location>
</feature>
<feature type="domain" description="PKS/mFAS DH" evidence="7">
    <location>
        <begin position="1036"/>
        <end position="1344"/>
    </location>
</feature>
<dbReference type="GeneID" id="37195740"/>
<feature type="active site" description="Proton acceptor; for dehydratase activity" evidence="4">
    <location>
        <position position="1068"/>
    </location>
</feature>
<dbReference type="InterPro" id="IPR020841">
    <property type="entry name" value="PKS_Beta-ketoAc_synthase_dom"/>
</dbReference>
<dbReference type="InterPro" id="IPR030918">
    <property type="entry name" value="PT_fungal_PKS"/>
</dbReference>
<dbReference type="PANTHER" id="PTHR43775">
    <property type="entry name" value="FATTY ACID SYNTHASE"/>
    <property type="match status" value="1"/>
</dbReference>
<dbReference type="InterPro" id="IPR014031">
    <property type="entry name" value="Ketoacyl_synth_C"/>
</dbReference>
<evidence type="ECO:0000313" key="8">
    <source>
        <dbReference type="EMBL" id="RAL16641.1"/>
    </source>
</evidence>
<accession>A0A395I9C5</accession>
<dbReference type="InterPro" id="IPR016036">
    <property type="entry name" value="Malonyl_transacylase_ACP-bd"/>
</dbReference>
<dbReference type="InterPro" id="IPR001227">
    <property type="entry name" value="Ac_transferase_dom_sf"/>
</dbReference>
<dbReference type="OrthoDB" id="329835at2759"/>
<dbReference type="Pfam" id="PF22621">
    <property type="entry name" value="CurL-like_PKS_C"/>
    <property type="match status" value="1"/>
</dbReference>
<dbReference type="RefSeq" id="XP_025555795.1">
    <property type="nucleotide sequence ID" value="XM_025691451.1"/>
</dbReference>
<gene>
    <name evidence="8" type="ORF">BO97DRAFT_336120</name>
</gene>
<dbReference type="InterPro" id="IPR036736">
    <property type="entry name" value="ACP-like_sf"/>
</dbReference>
<evidence type="ECO:0000259" key="7">
    <source>
        <dbReference type="PROSITE" id="PS52019"/>
    </source>
</evidence>
<keyword evidence="1" id="KW-0596">Phosphopantetheine</keyword>
<dbReference type="Gene3D" id="3.40.50.1820">
    <property type="entry name" value="alpha/beta hydrolase"/>
    <property type="match status" value="1"/>
</dbReference>
<dbReference type="SMART" id="SM00827">
    <property type="entry name" value="PKS_AT"/>
    <property type="match status" value="1"/>
</dbReference>
<dbReference type="InterPro" id="IPR001031">
    <property type="entry name" value="Thioesterase"/>
</dbReference>
<dbReference type="NCBIfam" id="TIGR04532">
    <property type="entry name" value="PT_fungal_PKS"/>
    <property type="match status" value="1"/>
</dbReference>
<dbReference type="PROSITE" id="PS52019">
    <property type="entry name" value="PKS_MFAS_DH"/>
    <property type="match status" value="1"/>
</dbReference>
<dbReference type="InterPro" id="IPR014030">
    <property type="entry name" value="Ketoacyl_synth_N"/>
</dbReference>
<dbReference type="PROSITE" id="PS00012">
    <property type="entry name" value="PHOSPHOPANTETHEINE"/>
    <property type="match status" value="1"/>
</dbReference>
<feature type="domain" description="Ketosynthase family 3 (KS3)" evidence="6">
    <location>
        <begin position="260"/>
        <end position="692"/>
    </location>
</feature>
<dbReference type="PROSITE" id="PS50075">
    <property type="entry name" value="CARRIER"/>
    <property type="match status" value="1"/>
</dbReference>
<dbReference type="GO" id="GO:0044550">
    <property type="term" value="P:secondary metabolite biosynthetic process"/>
    <property type="evidence" value="ECO:0007669"/>
    <property type="project" value="TreeGrafter"/>
</dbReference>
<dbReference type="Pfam" id="PF02801">
    <property type="entry name" value="Ketoacyl-synt_C"/>
    <property type="match status" value="1"/>
</dbReference>
<proteinExistence type="predicted"/>
<dbReference type="GO" id="GO:0006633">
    <property type="term" value="P:fatty acid biosynthetic process"/>
    <property type="evidence" value="ECO:0007669"/>
    <property type="project" value="TreeGrafter"/>
</dbReference>
<dbReference type="CDD" id="cd00833">
    <property type="entry name" value="PKS"/>
    <property type="match status" value="1"/>
</dbReference>
<dbReference type="SUPFAM" id="SSF55048">
    <property type="entry name" value="Probable ACP-binding domain of malonyl-CoA ACP transacylase"/>
    <property type="match status" value="1"/>
</dbReference>
<evidence type="ECO:0000259" key="5">
    <source>
        <dbReference type="PROSITE" id="PS50075"/>
    </source>
</evidence>
<dbReference type="InterPro" id="IPR006162">
    <property type="entry name" value="Ppantetheine_attach_site"/>
</dbReference>
<dbReference type="InterPro" id="IPR049551">
    <property type="entry name" value="PKS_DH_C"/>
</dbReference>
<dbReference type="EMBL" id="KZ824269">
    <property type="protein sequence ID" value="RAL16641.1"/>
    <property type="molecule type" value="Genomic_DNA"/>
</dbReference>
<protein>
    <submittedName>
        <fullName evidence="8">Ketoacyl-synt-domain-containing protein</fullName>
    </submittedName>
</protein>
<feature type="region of interest" description="C-terminal hotdog fold" evidence="4">
    <location>
        <begin position="1194"/>
        <end position="1344"/>
    </location>
</feature>
<dbReference type="Pfam" id="PF00109">
    <property type="entry name" value="ketoacyl-synt"/>
    <property type="match status" value="1"/>
</dbReference>
<dbReference type="SUPFAM" id="SSF53474">
    <property type="entry name" value="alpha/beta-Hydrolases"/>
    <property type="match status" value="1"/>
</dbReference>
<dbReference type="Proteomes" id="UP000248961">
    <property type="component" value="Unassembled WGS sequence"/>
</dbReference>
<dbReference type="Gene3D" id="3.40.47.10">
    <property type="match status" value="1"/>
</dbReference>
<dbReference type="Pfam" id="PF16073">
    <property type="entry name" value="SAT"/>
    <property type="match status" value="1"/>
</dbReference>
<evidence type="ECO:0000259" key="6">
    <source>
        <dbReference type="PROSITE" id="PS52004"/>
    </source>
</evidence>
<evidence type="ECO:0000256" key="4">
    <source>
        <dbReference type="PROSITE-ProRule" id="PRU01363"/>
    </source>
</evidence>
<dbReference type="Pfam" id="PF00550">
    <property type="entry name" value="PP-binding"/>
    <property type="match status" value="1"/>
</dbReference>
<sequence>MTRSALVYIFGDQSENYIAGLRCLLQSPQSDQTLRHFLTQSYEGIIREISQQSYCPEYLAVHTSSLRDLLSNEAERYVPLQHALATLYHFAAFIHRCHQSEGVYVLRDHPATYLIGLCTGSLAAATISCLDSLVNLLPVAVDVVRLSFRVGAVAANIARAVAGEGKTRPLTWALGCAGLLPETADAVIKTLVRDHTLPDTARPILAMSDITSVKVIPIASSQAQRIIPSLQGVDVHIQSDLLGNSNDSPSGMSLGASAQGPRFALVGMAGRFPNAEDTSAFWDLILQGLDVHRVVPDTRWDPHTHVDPSGQRKNTSQTGFGCWLDRPELFDARFFGISPREAEQMDPAQRLALMTAYEAMEDGGIVADRTPSTRRDRMGVIYGVTSNDWMETNSAQNIDTYFIPGGNRAFIPGRVNYCFKLGGPGFSVDTACSSSLAALHIACNMLRTREADTMLVGGTNVLTNPDFTSGLDRGHFLSRTGNCKTFDETADGYCRGEGVVTLVIKRLEDALADRDPIRGVIANIATNHSAEAASITKPHVQNQAALFRHVLDGISPADISYVEMHGTGTQAGDTCEMAAVSTVLAPGEAGQCRSPSQPLYVGAVKSNVGHGEAVAGACSLVKALLMMEHGTIPPHAGIKTTINHEFPSDLFDRGIRIARQPVPWNRPARGLRRVLVNNFSAAGGNTALLLEDGPIMDSSPRQDPRGTYIITLSARSATALQGNVRNLLRLLNDFEEQVPLPSLSYTTTARRMHHSYRAAVPASTIDALKAGLSKLLEPEPPTSTRARHPSIIFLFTGQASEYRGMGKALFDQVPSFRSDIIRHNQLACKLGFGSFLPVIRDLETDINAHTLPAVHLAIVCLQMALSSLLKTWGIQPRAVTGHSLGYYAALNAAGVLTEADTIFLVGSRSQLIERECEPVTHAMLAVKCSVAAINHLLADTTVTIACINGPEDVVLSGPQDAITRVRTRLATEAIYATPLALPYAFHSAQMEGILDDFRALAAGVSFRPPAIPLLCPLTGRVVTQPGIIDPGYLANHTRRRVDMADNILSMTCETDLSNPRLRSIITGHVVNGIPVCTPAIYCDIALTLGAYIRDVHYQDSERLQIEVADMSIDKALVPHSVNPHTLRTTVDVDVAQRQAHCGFVTDHGEEVIIHATCTLVFVSPVAPYWAASWKAEAFHTQSTLGDRASTQTQSCYRFNKMMVYRMVGPVAVFDSEYQGLDNVILDSEMMAATGQVYCPLAQSTDSSSFHIYPPLLDAFTQLAGFAMNVNIYSDLESEVYVNHGWRSLQIFTELLPDRTYRGTVKLRKKEKSSWEGTLYLLYEDRLVCRIDGLILLGVPKRLLNQVLSSAQRAQQPALSAKTTLDTDKQELDLLLDSPGDRHTKVLDIISEESGISRATLNNSTTFMSIGIDSLLSLLITAHLRDEIGFDLGPRGTIFDHYQTVGELQEAVEQYFTHDGSENATPFTMTDSTELAQPCTSIVLHSVDPTCSTPHKYLFLFPDGSGSAHSYARLPCIDPSVTTVGLVCPYRTNPDKMLTSCTLDALIASYLHEIRRRQPHGPYSLGGWSAGGILAYRAAQTLLDAGEPIAHLFLLDSPPPQHGLSELPEWFLNRFTWEQDDGVAFLTERRTDLSTRPWADLFPAETDILAYAVDADHFSMMVSAFLDLMLPASIRRLCLLAYLRYRKGPWRSW</sequence>
<organism evidence="8 9">
    <name type="scientific">Aspergillus homomorphus (strain CBS 101889)</name>
    <dbReference type="NCBI Taxonomy" id="1450537"/>
    <lineage>
        <taxon>Eukaryota</taxon>
        <taxon>Fungi</taxon>
        <taxon>Dikarya</taxon>
        <taxon>Ascomycota</taxon>
        <taxon>Pezizomycotina</taxon>
        <taxon>Eurotiomycetes</taxon>
        <taxon>Eurotiomycetidae</taxon>
        <taxon>Eurotiales</taxon>
        <taxon>Aspergillaceae</taxon>
        <taxon>Aspergillus</taxon>
        <taxon>Aspergillus subgen. Circumdati</taxon>
    </lineage>
</organism>
<dbReference type="PANTHER" id="PTHR43775:SF40">
    <property type="entry name" value="NORSOLORINIC ACID SYNTHASE STCA"/>
    <property type="match status" value="1"/>
</dbReference>
<dbReference type="InterPro" id="IPR032088">
    <property type="entry name" value="SAT"/>
</dbReference>
<evidence type="ECO:0000256" key="1">
    <source>
        <dbReference type="ARBA" id="ARBA00022450"/>
    </source>
</evidence>
<dbReference type="Gene3D" id="1.10.1200.10">
    <property type="entry name" value="ACP-like"/>
    <property type="match status" value="1"/>
</dbReference>
<dbReference type="InterPro" id="IPR016039">
    <property type="entry name" value="Thiolase-like"/>
</dbReference>
<evidence type="ECO:0000256" key="2">
    <source>
        <dbReference type="ARBA" id="ARBA00022553"/>
    </source>
</evidence>
<reference evidence="8 9" key="1">
    <citation type="submission" date="2018-02" db="EMBL/GenBank/DDBJ databases">
        <title>The genomes of Aspergillus section Nigri reveals drivers in fungal speciation.</title>
        <authorList>
            <consortium name="DOE Joint Genome Institute"/>
            <person name="Vesth T.C."/>
            <person name="Nybo J."/>
            <person name="Theobald S."/>
            <person name="Brandl J."/>
            <person name="Frisvad J.C."/>
            <person name="Nielsen K.F."/>
            <person name="Lyhne E.K."/>
            <person name="Kogle M.E."/>
            <person name="Kuo A."/>
            <person name="Riley R."/>
            <person name="Clum A."/>
            <person name="Nolan M."/>
            <person name="Lipzen A."/>
            <person name="Salamov A."/>
            <person name="Henrissat B."/>
            <person name="Wiebenga A."/>
            <person name="De vries R.P."/>
            <person name="Grigoriev I.V."/>
            <person name="Mortensen U.H."/>
            <person name="Andersen M.R."/>
            <person name="Baker S.E."/>
        </authorList>
    </citation>
    <scope>NUCLEOTIDE SEQUENCE [LARGE SCALE GENOMIC DNA]</scope>
    <source>
        <strain evidence="8 9">CBS 101889</strain>
    </source>
</reference>
<dbReference type="Pfam" id="PF14765">
    <property type="entry name" value="PS-DH"/>
    <property type="match status" value="1"/>
</dbReference>
<dbReference type="Pfam" id="PF00698">
    <property type="entry name" value="Acyl_transf_1"/>
    <property type="match status" value="1"/>
</dbReference>
<dbReference type="SUPFAM" id="SSF53901">
    <property type="entry name" value="Thiolase-like"/>
    <property type="match status" value="1"/>
</dbReference>
<dbReference type="InterPro" id="IPR020802">
    <property type="entry name" value="TesA-like"/>
</dbReference>
<name>A0A395I9C5_ASPHC</name>
<dbReference type="SMART" id="SM00824">
    <property type="entry name" value="PKS_TE"/>
    <property type="match status" value="1"/>
</dbReference>
<keyword evidence="9" id="KW-1185">Reference proteome</keyword>